<dbReference type="InterPro" id="IPR004864">
    <property type="entry name" value="LEA_2"/>
</dbReference>
<comment type="caution">
    <text evidence="8">The sequence shown here is derived from an EMBL/GenBank/DDBJ whole genome shotgun (WGS) entry which is preliminary data.</text>
</comment>
<dbReference type="GO" id="GO:0005886">
    <property type="term" value="C:plasma membrane"/>
    <property type="evidence" value="ECO:0007669"/>
    <property type="project" value="TreeGrafter"/>
</dbReference>
<evidence type="ECO:0000259" key="7">
    <source>
        <dbReference type="Pfam" id="PF03168"/>
    </source>
</evidence>
<reference evidence="8 9" key="1">
    <citation type="journal article" date="2021" name="Nat. Commun.">
        <title>Incipient diploidization of the medicinal plant Perilla within 10,000 years.</title>
        <authorList>
            <person name="Zhang Y."/>
            <person name="Shen Q."/>
            <person name="Leng L."/>
            <person name="Zhang D."/>
            <person name="Chen S."/>
            <person name="Shi Y."/>
            <person name="Ning Z."/>
            <person name="Chen S."/>
        </authorList>
    </citation>
    <scope>NUCLEOTIDE SEQUENCE [LARGE SCALE GENOMIC DNA]</scope>
    <source>
        <strain evidence="9">cv. PC099</strain>
    </source>
</reference>
<dbReference type="PANTHER" id="PTHR31234">
    <property type="entry name" value="LATE EMBRYOGENESIS ABUNDANT (LEA) HYDROXYPROLINE-RICH GLYCOPROTEIN FAMILY"/>
    <property type="match status" value="1"/>
</dbReference>
<dbReference type="InterPro" id="IPR044839">
    <property type="entry name" value="NDR1-like"/>
</dbReference>
<feature type="region of interest" description="Disordered" evidence="5">
    <location>
        <begin position="1"/>
        <end position="28"/>
    </location>
</feature>
<evidence type="ECO:0000256" key="3">
    <source>
        <dbReference type="ARBA" id="ARBA00022989"/>
    </source>
</evidence>
<gene>
    <name evidence="8" type="ORF">C2S53_019155</name>
</gene>
<evidence type="ECO:0000313" key="9">
    <source>
        <dbReference type="Proteomes" id="UP001190926"/>
    </source>
</evidence>
<dbReference type="Pfam" id="PF03168">
    <property type="entry name" value="LEA_2"/>
    <property type="match status" value="1"/>
</dbReference>
<feature type="domain" description="Late embryogenesis abundant protein LEA-2 subgroup" evidence="7">
    <location>
        <begin position="128"/>
        <end position="224"/>
    </location>
</feature>
<comment type="subcellular location">
    <subcellularLocation>
        <location evidence="1">Membrane</location>
        <topology evidence="1">Single-pass membrane protein</topology>
    </subcellularLocation>
</comment>
<dbReference type="AlphaFoldDB" id="A0AAD4PFH7"/>
<proteinExistence type="predicted"/>
<dbReference type="EMBL" id="SDAM02000019">
    <property type="protein sequence ID" value="KAH6837175.1"/>
    <property type="molecule type" value="Genomic_DNA"/>
</dbReference>
<keyword evidence="2 6" id="KW-0812">Transmembrane</keyword>
<keyword evidence="3 6" id="KW-1133">Transmembrane helix</keyword>
<accession>A0AAD4PFH7</accession>
<feature type="compositionally biased region" description="Polar residues" evidence="5">
    <location>
        <begin position="12"/>
        <end position="25"/>
    </location>
</feature>
<dbReference type="GO" id="GO:0098542">
    <property type="term" value="P:defense response to other organism"/>
    <property type="evidence" value="ECO:0007669"/>
    <property type="project" value="InterPro"/>
</dbReference>
<evidence type="ECO:0000256" key="2">
    <source>
        <dbReference type="ARBA" id="ARBA00022692"/>
    </source>
</evidence>
<dbReference type="PANTHER" id="PTHR31234:SF55">
    <property type="entry name" value="LATE EMBRYOGENESIS ABUNDANT (LEA) HYDROXYPROLINE-RICH GLYCOPROTEIN FAMILY"/>
    <property type="match status" value="1"/>
</dbReference>
<evidence type="ECO:0000256" key="4">
    <source>
        <dbReference type="ARBA" id="ARBA00023136"/>
    </source>
</evidence>
<dbReference type="Proteomes" id="UP001190926">
    <property type="component" value="Unassembled WGS sequence"/>
</dbReference>
<evidence type="ECO:0000256" key="1">
    <source>
        <dbReference type="ARBA" id="ARBA00004167"/>
    </source>
</evidence>
<sequence length="258" mass="28696">MEDRNRPVTGYPASNPQPNGYTTAANPPPSGTAYPYAAAAPPPSAYYYQSNPYHNQNYQYDPDSVRRATCLRRIFAFVIGLVVIFGTVTFIVWLVLRPQLPEFRVDSFAMSNFTLGNDSLIYFTSEVKLTARNPNKKMTLAYDHIETAIYYKSYSLSDTTVAPFYQETKTETSLAAKFAAPGSFVDKAVVDGVNGERGNGGNVNFNLRMVSRVRFEAKAWRTRRRYLKVFCGDLFVGLPTNGRSGALTGGPKQCRVGI</sequence>
<name>A0AAD4PFH7_PERFH</name>
<keyword evidence="9" id="KW-1185">Reference proteome</keyword>
<evidence type="ECO:0000313" key="8">
    <source>
        <dbReference type="EMBL" id="KAH6837175.1"/>
    </source>
</evidence>
<feature type="transmembrane region" description="Helical" evidence="6">
    <location>
        <begin position="74"/>
        <end position="96"/>
    </location>
</feature>
<keyword evidence="4 6" id="KW-0472">Membrane</keyword>
<evidence type="ECO:0000256" key="5">
    <source>
        <dbReference type="SAM" id="MobiDB-lite"/>
    </source>
</evidence>
<organism evidence="8 9">
    <name type="scientific">Perilla frutescens var. hirtella</name>
    <name type="common">Perilla citriodora</name>
    <name type="synonym">Perilla setoyensis</name>
    <dbReference type="NCBI Taxonomy" id="608512"/>
    <lineage>
        <taxon>Eukaryota</taxon>
        <taxon>Viridiplantae</taxon>
        <taxon>Streptophyta</taxon>
        <taxon>Embryophyta</taxon>
        <taxon>Tracheophyta</taxon>
        <taxon>Spermatophyta</taxon>
        <taxon>Magnoliopsida</taxon>
        <taxon>eudicotyledons</taxon>
        <taxon>Gunneridae</taxon>
        <taxon>Pentapetalae</taxon>
        <taxon>asterids</taxon>
        <taxon>lamiids</taxon>
        <taxon>Lamiales</taxon>
        <taxon>Lamiaceae</taxon>
        <taxon>Nepetoideae</taxon>
        <taxon>Elsholtzieae</taxon>
        <taxon>Perilla</taxon>
    </lineage>
</organism>
<evidence type="ECO:0000256" key="6">
    <source>
        <dbReference type="SAM" id="Phobius"/>
    </source>
</evidence>
<protein>
    <recommendedName>
        <fullName evidence="7">Late embryogenesis abundant protein LEA-2 subgroup domain-containing protein</fullName>
    </recommendedName>
</protein>